<keyword evidence="3" id="KW-1133">Transmembrane helix</keyword>
<comment type="subcellular location">
    <subcellularLocation>
        <location evidence="1">Membrane</location>
        <topology evidence="1">Single-pass membrane protein</topology>
    </subcellularLocation>
</comment>
<evidence type="ECO:0000256" key="3">
    <source>
        <dbReference type="ARBA" id="ARBA00022989"/>
    </source>
</evidence>
<evidence type="ECO:0000256" key="2">
    <source>
        <dbReference type="ARBA" id="ARBA00022692"/>
    </source>
</evidence>
<organism evidence="6 7">
    <name type="scientific">Thermocatellispora tengchongensis</name>
    <dbReference type="NCBI Taxonomy" id="1073253"/>
    <lineage>
        <taxon>Bacteria</taxon>
        <taxon>Bacillati</taxon>
        <taxon>Actinomycetota</taxon>
        <taxon>Actinomycetes</taxon>
        <taxon>Streptosporangiales</taxon>
        <taxon>Streptosporangiaceae</taxon>
        <taxon>Thermocatellispora</taxon>
    </lineage>
</organism>
<evidence type="ECO:0000256" key="4">
    <source>
        <dbReference type="ARBA" id="ARBA00023136"/>
    </source>
</evidence>
<dbReference type="EMBL" id="JACHGN010000002">
    <property type="protein sequence ID" value="MBB5131019.1"/>
    <property type="molecule type" value="Genomic_DNA"/>
</dbReference>
<dbReference type="Pfam" id="PF04228">
    <property type="entry name" value="Zn_peptidase"/>
    <property type="match status" value="1"/>
</dbReference>
<dbReference type="PANTHER" id="PTHR30168">
    <property type="entry name" value="PUTATIVE MEMBRANE PROTEIN YPFJ"/>
    <property type="match status" value="1"/>
</dbReference>
<gene>
    <name evidence="6" type="ORF">HNP84_000725</name>
</gene>
<reference evidence="6 7" key="1">
    <citation type="submission" date="2020-08" db="EMBL/GenBank/DDBJ databases">
        <title>Genomic Encyclopedia of Type Strains, Phase IV (KMG-IV): sequencing the most valuable type-strain genomes for metagenomic binning, comparative biology and taxonomic classification.</title>
        <authorList>
            <person name="Goeker M."/>
        </authorList>
    </citation>
    <scope>NUCLEOTIDE SEQUENCE [LARGE SCALE GENOMIC DNA]</scope>
    <source>
        <strain evidence="6 7">DSM 45615</strain>
    </source>
</reference>
<evidence type="ECO:0000256" key="1">
    <source>
        <dbReference type="ARBA" id="ARBA00004167"/>
    </source>
</evidence>
<feature type="signal peptide" evidence="5">
    <location>
        <begin position="1"/>
        <end position="29"/>
    </location>
</feature>
<dbReference type="GO" id="GO:0016020">
    <property type="term" value="C:membrane"/>
    <property type="evidence" value="ECO:0007669"/>
    <property type="project" value="UniProtKB-SubCell"/>
</dbReference>
<keyword evidence="4" id="KW-0472">Membrane</keyword>
<proteinExistence type="predicted"/>
<protein>
    <recommendedName>
        <fullName evidence="8">Metalloprotease</fullName>
    </recommendedName>
</protein>
<dbReference type="InterPro" id="IPR007343">
    <property type="entry name" value="Uncharacterised_pept_Zn_put"/>
</dbReference>
<comment type="caution">
    <text evidence="6">The sequence shown here is derived from an EMBL/GenBank/DDBJ whole genome shotgun (WGS) entry which is preliminary data.</text>
</comment>
<dbReference type="RefSeq" id="WP_185047891.1">
    <property type="nucleotide sequence ID" value="NZ_BAABIX010000046.1"/>
</dbReference>
<keyword evidence="7" id="KW-1185">Reference proteome</keyword>
<keyword evidence="2" id="KW-0812">Transmembrane</keyword>
<evidence type="ECO:0008006" key="8">
    <source>
        <dbReference type="Google" id="ProtNLM"/>
    </source>
</evidence>
<dbReference type="Proteomes" id="UP000578449">
    <property type="component" value="Unassembled WGS sequence"/>
</dbReference>
<name>A0A840NW33_9ACTN</name>
<sequence length="283" mass="30467">MNTLPIRKLSSLVAAAAVLALVGAGTAEATATAAPAAQKEVQQGQTQAPPRGKAAATANPLYRTGLLPRITCSPGEIRPGSAASYKAFMSRVNTCLNTSWARQFRKAGLSFSKPRLRFATSRVSSPCGRWPSGAGGYYCSSNRTIYIGVTKRVLREAFELGLAQFMAHEYAHHVQTIAGIGPNYYFPAYSRARGSAKLLLSRRFELQADCLGAAFVRSVADTLPVNPQEWDGMVQWTRENGAKTWPTNDHGKGYSQAYWLEKGFAAGGPGGCNTWTVSARRVA</sequence>
<evidence type="ECO:0000256" key="5">
    <source>
        <dbReference type="SAM" id="SignalP"/>
    </source>
</evidence>
<evidence type="ECO:0000313" key="7">
    <source>
        <dbReference type="Proteomes" id="UP000578449"/>
    </source>
</evidence>
<accession>A0A840NW33</accession>
<evidence type="ECO:0000313" key="6">
    <source>
        <dbReference type="EMBL" id="MBB5131019.1"/>
    </source>
</evidence>
<feature type="chain" id="PRO_5032958877" description="Metalloprotease" evidence="5">
    <location>
        <begin position="30"/>
        <end position="283"/>
    </location>
</feature>
<dbReference type="AlphaFoldDB" id="A0A840NW33"/>
<keyword evidence="5" id="KW-0732">Signal</keyword>
<dbReference type="PANTHER" id="PTHR30168:SF0">
    <property type="entry name" value="INNER MEMBRANE PROTEIN"/>
    <property type="match status" value="1"/>
</dbReference>